<dbReference type="PANTHER" id="PTHR36851:SF1">
    <property type="entry name" value="GLYCO_TRANS_2-LIKE DOMAIN-CONTAINING PROTEIN"/>
    <property type="match status" value="1"/>
</dbReference>
<evidence type="ECO:0000256" key="1">
    <source>
        <dbReference type="SAM" id="Phobius"/>
    </source>
</evidence>
<dbReference type="PANTHER" id="PTHR36851">
    <property type="entry name" value="UNNAMED PRODUCT"/>
    <property type="match status" value="1"/>
</dbReference>
<comment type="caution">
    <text evidence="2">The sequence shown here is derived from an EMBL/GenBank/DDBJ whole genome shotgun (WGS) entry which is preliminary data.</text>
</comment>
<dbReference type="AlphaFoldDB" id="D9PM12"/>
<gene>
    <name evidence="2" type="ORF">LDC_2588</name>
</gene>
<feature type="transmembrane region" description="Helical" evidence="1">
    <location>
        <begin position="115"/>
        <end position="133"/>
    </location>
</feature>
<keyword evidence="1" id="KW-0472">Membrane</keyword>
<feature type="non-terminal residue" evidence="2">
    <location>
        <position position="1"/>
    </location>
</feature>
<reference evidence="2" key="2">
    <citation type="journal article" date="2011" name="Microb. Ecol.">
        <title>Taxonomic and Functional Metagenomic Profiling of the Microbial Community in the Anoxic Sediment of a Sub-saline Shallow Lake (Laguna de Carrizo, Central Spain).</title>
        <authorList>
            <person name="Ferrer M."/>
            <person name="Guazzaroni M.E."/>
            <person name="Richter M."/>
            <person name="Garcia-Salamanca A."/>
            <person name="Yarza P."/>
            <person name="Suarez-Suarez A."/>
            <person name="Solano J."/>
            <person name="Alcaide M."/>
            <person name="van Dillewijn P."/>
            <person name="Molina-Henares M.A."/>
            <person name="Lopez-Cortes N."/>
            <person name="Al-Ramahi Y."/>
            <person name="Guerrero C."/>
            <person name="Acosta A."/>
            <person name="de Eugenio L.I."/>
            <person name="Martinez V."/>
            <person name="Marques S."/>
            <person name="Rojo F."/>
            <person name="Santero E."/>
            <person name="Genilloud O."/>
            <person name="Perez-Perez J."/>
            <person name="Rossello-Mora R."/>
            <person name="Ramos J.L."/>
        </authorList>
    </citation>
    <scope>NUCLEOTIDE SEQUENCE</scope>
</reference>
<reference evidence="2" key="1">
    <citation type="submission" date="2010-07" db="EMBL/GenBank/DDBJ databases">
        <authorList>
            <consortium name="CONSOLIDER consortium CSD2007-00005"/>
            <person name="Guazzaroni M.-E."/>
            <person name="Richter M."/>
            <person name="Garcia-Salamanca A."/>
            <person name="Yarza P."/>
            <person name="Ferrer M."/>
        </authorList>
    </citation>
    <scope>NUCLEOTIDE SEQUENCE</scope>
</reference>
<organism evidence="2">
    <name type="scientific">sediment metagenome</name>
    <dbReference type="NCBI Taxonomy" id="749907"/>
    <lineage>
        <taxon>unclassified sequences</taxon>
        <taxon>metagenomes</taxon>
        <taxon>ecological metagenomes</taxon>
    </lineage>
</organism>
<sequence length="180" mass="21068">YETVVHLFSNNLWDVPVMSRIESHNITLGMLSNWTFSPYYKESFSCYSCALQTLIDADYWDTTMIDDTVFYWRALLARNGDFSGKPFYIPIYGDATGGDNYVKSHKNLYKQLERWGWGSITTVIALKTILTILRQKTSLEDKILWIYYKMERHLILRTSVFLLTFGFSIITLVNITIKIQ</sequence>
<accession>D9PM12</accession>
<keyword evidence="1" id="KW-0812">Transmembrane</keyword>
<feature type="transmembrane region" description="Helical" evidence="1">
    <location>
        <begin position="154"/>
        <end position="177"/>
    </location>
</feature>
<proteinExistence type="predicted"/>
<evidence type="ECO:0000313" key="2">
    <source>
        <dbReference type="EMBL" id="EFK95405.1"/>
    </source>
</evidence>
<dbReference type="EMBL" id="ADZX01000786">
    <property type="protein sequence ID" value="EFK95405.1"/>
    <property type="molecule type" value="Genomic_DNA"/>
</dbReference>
<keyword evidence="1" id="KW-1133">Transmembrane helix</keyword>
<protein>
    <submittedName>
        <fullName evidence="2">Uncharacterized protein</fullName>
    </submittedName>
</protein>
<name>D9PM12_9ZZZZ</name>